<dbReference type="Proteomes" id="UP000324222">
    <property type="component" value="Unassembled WGS sequence"/>
</dbReference>
<name>A0A5B7E1C3_PORTR</name>
<dbReference type="AlphaFoldDB" id="A0A5B7E1C3"/>
<evidence type="ECO:0000313" key="2">
    <source>
        <dbReference type="Proteomes" id="UP000324222"/>
    </source>
</evidence>
<keyword evidence="2" id="KW-1185">Reference proteome</keyword>
<sequence length="62" mass="6719">MSMSAGESVKNSLVQVQGTAIYQLMSCTLLQDPYFSHFVHGAEKQNNLQGTIPSSILGDHAH</sequence>
<comment type="caution">
    <text evidence="1">The sequence shown here is derived from an EMBL/GenBank/DDBJ whole genome shotgun (WGS) entry which is preliminary data.</text>
</comment>
<gene>
    <name evidence="1" type="ORF">E2C01_019759</name>
</gene>
<organism evidence="1 2">
    <name type="scientific">Portunus trituberculatus</name>
    <name type="common">Swimming crab</name>
    <name type="synonym">Neptunus trituberculatus</name>
    <dbReference type="NCBI Taxonomy" id="210409"/>
    <lineage>
        <taxon>Eukaryota</taxon>
        <taxon>Metazoa</taxon>
        <taxon>Ecdysozoa</taxon>
        <taxon>Arthropoda</taxon>
        <taxon>Crustacea</taxon>
        <taxon>Multicrustacea</taxon>
        <taxon>Malacostraca</taxon>
        <taxon>Eumalacostraca</taxon>
        <taxon>Eucarida</taxon>
        <taxon>Decapoda</taxon>
        <taxon>Pleocyemata</taxon>
        <taxon>Brachyura</taxon>
        <taxon>Eubrachyura</taxon>
        <taxon>Portunoidea</taxon>
        <taxon>Portunidae</taxon>
        <taxon>Portuninae</taxon>
        <taxon>Portunus</taxon>
    </lineage>
</organism>
<reference evidence="1 2" key="1">
    <citation type="submission" date="2019-05" db="EMBL/GenBank/DDBJ databases">
        <title>Another draft genome of Portunus trituberculatus and its Hox gene families provides insights of decapod evolution.</title>
        <authorList>
            <person name="Jeong J.-H."/>
            <person name="Song I."/>
            <person name="Kim S."/>
            <person name="Choi T."/>
            <person name="Kim D."/>
            <person name="Ryu S."/>
            <person name="Kim W."/>
        </authorList>
    </citation>
    <scope>NUCLEOTIDE SEQUENCE [LARGE SCALE GENOMIC DNA]</scope>
    <source>
        <tissue evidence="1">Muscle</tissue>
    </source>
</reference>
<accession>A0A5B7E1C3</accession>
<evidence type="ECO:0000313" key="1">
    <source>
        <dbReference type="EMBL" id="MPC26614.1"/>
    </source>
</evidence>
<proteinExistence type="predicted"/>
<protein>
    <submittedName>
        <fullName evidence="1">Uncharacterized protein</fullName>
    </submittedName>
</protein>
<dbReference type="EMBL" id="VSRR010001623">
    <property type="protein sequence ID" value="MPC26614.1"/>
    <property type="molecule type" value="Genomic_DNA"/>
</dbReference>